<feature type="compositionally biased region" description="Polar residues" evidence="5">
    <location>
        <begin position="636"/>
        <end position="647"/>
    </location>
</feature>
<feature type="repeat" description="CSPG" evidence="4">
    <location>
        <begin position="451"/>
        <end position="551"/>
    </location>
</feature>
<dbReference type="EMBL" id="JAINUG010000112">
    <property type="protein sequence ID" value="KAJ8395845.1"/>
    <property type="molecule type" value="Genomic_DNA"/>
</dbReference>
<gene>
    <name evidence="7" type="ORF">AAFF_G00027280</name>
</gene>
<keyword evidence="8" id="KW-1185">Reference proteome</keyword>
<evidence type="ECO:0000256" key="5">
    <source>
        <dbReference type="SAM" id="MobiDB-lite"/>
    </source>
</evidence>
<sequence>MEDLRAVSNDNDDMGNRSIVFTVVGSPKLGKLVKKQEDNSTASVTSFTQSMVDESVIIYEQNGPEFLGWRATDSFSFTLSSPPASLEAQIFKIDISYENTSPEHRTLLLANTGAIVTEGDRILIDKSKLDASNLIAKLPESQRQSYEVWYQVKSLPQHGVIIVGERNLTKEKPNFSQFILNKFGITYVHDNSETTNDSFIFDAWLNLKSKPAQRPADDSEVVEESFNITVKPVNDQPPVLKTKAPSLMVVQGDMAVLGPDNLNVVDLDNPPEDIKYTVISKPNNGFLAMEGSLNESILAFTQADINSEKLYFVQDGSPFSGVFYFSVTDGEHRPVYKLFNLEVTEITISLINNTDLVLKQGQTSVVITDQHLAAQTNGKNTTIHYRVTGPPSHGKLLINNEEVTLFDQSDLQSGRLFYHMINLTSSHDRFEFTAFTSESNLTEQVVSITVAALIHLGEGVRIPNGITVKLRKDVLNATELAVLSGSDPHFEILSPPKHGKLVKVMFDMDGMSQPVTSFSFQDVEQGRVAIEENANLTEVQQLNDSFVFVLKADNVQPARGEFLFTIVPYDTTLGQVVLTQSPVPTNRSALSNQTTVTVVPLHTLSNSVTPTHRPHKTMPKVKGRHRWADHNRNRTHTPNTIGPNTTSGKRDLPHRITPVRVESLPRPASDPLLIILPLLACLLLIIILVVLILVFRHRREKRAQPALIQNRSSNMVPASPYLGQPERSLTVPSVIVTPLTPSCPGSPVLDRLHERALVPMISPHESSLLLCSWNNLDPETAQHCRATNPTLRDNQYWV</sequence>
<organism evidence="7 8">
    <name type="scientific">Aldrovandia affinis</name>
    <dbReference type="NCBI Taxonomy" id="143900"/>
    <lineage>
        <taxon>Eukaryota</taxon>
        <taxon>Metazoa</taxon>
        <taxon>Chordata</taxon>
        <taxon>Craniata</taxon>
        <taxon>Vertebrata</taxon>
        <taxon>Euteleostomi</taxon>
        <taxon>Actinopterygii</taxon>
        <taxon>Neopterygii</taxon>
        <taxon>Teleostei</taxon>
        <taxon>Notacanthiformes</taxon>
        <taxon>Halosauridae</taxon>
        <taxon>Aldrovandia</taxon>
    </lineage>
</organism>
<feature type="repeat" description="CSPG" evidence="4">
    <location>
        <begin position="105"/>
        <end position="204"/>
    </location>
</feature>
<dbReference type="InterPro" id="IPR039005">
    <property type="entry name" value="CSPG_rpt"/>
</dbReference>
<evidence type="ECO:0000256" key="4">
    <source>
        <dbReference type="PROSITE-ProRule" id="PRU01201"/>
    </source>
</evidence>
<name>A0AAD7S4I3_9TELE</name>
<evidence type="ECO:0000256" key="2">
    <source>
        <dbReference type="ARBA" id="ARBA00022737"/>
    </source>
</evidence>
<keyword evidence="2" id="KW-0677">Repeat</keyword>
<dbReference type="PANTHER" id="PTHR45739">
    <property type="entry name" value="MATRIX PROTEIN, PUTATIVE-RELATED"/>
    <property type="match status" value="1"/>
</dbReference>
<feature type="repeat" description="CSPG" evidence="4">
    <location>
        <begin position="238"/>
        <end position="330"/>
    </location>
</feature>
<proteinExistence type="predicted"/>
<dbReference type="Pfam" id="PF16184">
    <property type="entry name" value="Cadherin_3"/>
    <property type="match status" value="4"/>
</dbReference>
<dbReference type="PROSITE" id="PS51854">
    <property type="entry name" value="CSPG"/>
    <property type="match status" value="4"/>
</dbReference>
<evidence type="ECO:0000313" key="8">
    <source>
        <dbReference type="Proteomes" id="UP001221898"/>
    </source>
</evidence>
<evidence type="ECO:0000256" key="6">
    <source>
        <dbReference type="SAM" id="Phobius"/>
    </source>
</evidence>
<comment type="caution">
    <text evidence="7">The sequence shown here is derived from an EMBL/GenBank/DDBJ whole genome shotgun (WGS) entry which is preliminary data.</text>
</comment>
<feature type="transmembrane region" description="Helical" evidence="6">
    <location>
        <begin position="672"/>
        <end position="695"/>
    </location>
</feature>
<keyword evidence="6" id="KW-1133">Transmembrane helix</keyword>
<dbReference type="GO" id="GO:0009653">
    <property type="term" value="P:anatomical structure morphogenesis"/>
    <property type="evidence" value="ECO:0007669"/>
    <property type="project" value="TreeGrafter"/>
</dbReference>
<keyword evidence="6" id="KW-0812">Transmembrane</keyword>
<keyword evidence="3" id="KW-0325">Glycoprotein</keyword>
<dbReference type="Proteomes" id="UP001221898">
    <property type="component" value="Unassembled WGS sequence"/>
</dbReference>
<dbReference type="InterPro" id="IPR051561">
    <property type="entry name" value="FRAS1_ECM"/>
</dbReference>
<feature type="region of interest" description="Disordered" evidence="5">
    <location>
        <begin position="605"/>
        <end position="652"/>
    </location>
</feature>
<reference evidence="7" key="1">
    <citation type="journal article" date="2023" name="Science">
        <title>Genome structures resolve the early diversification of teleost fishes.</title>
        <authorList>
            <person name="Parey E."/>
            <person name="Louis A."/>
            <person name="Montfort J."/>
            <person name="Bouchez O."/>
            <person name="Roques C."/>
            <person name="Iampietro C."/>
            <person name="Lluch J."/>
            <person name="Castinel A."/>
            <person name="Donnadieu C."/>
            <person name="Desvignes T."/>
            <person name="Floi Bucao C."/>
            <person name="Jouanno E."/>
            <person name="Wen M."/>
            <person name="Mejri S."/>
            <person name="Dirks R."/>
            <person name="Jansen H."/>
            <person name="Henkel C."/>
            <person name="Chen W.J."/>
            <person name="Zahm M."/>
            <person name="Cabau C."/>
            <person name="Klopp C."/>
            <person name="Thompson A.W."/>
            <person name="Robinson-Rechavi M."/>
            <person name="Braasch I."/>
            <person name="Lecointre G."/>
            <person name="Bobe J."/>
            <person name="Postlethwait J.H."/>
            <person name="Berthelot C."/>
            <person name="Roest Crollius H."/>
            <person name="Guiguen Y."/>
        </authorList>
    </citation>
    <scope>NUCLEOTIDE SEQUENCE</scope>
    <source>
        <strain evidence="7">NC1722</strain>
    </source>
</reference>
<evidence type="ECO:0000256" key="1">
    <source>
        <dbReference type="ARBA" id="ARBA00022729"/>
    </source>
</evidence>
<protein>
    <recommendedName>
        <fullName evidence="9">Chondroitin sulfate proteoglycan 4</fullName>
    </recommendedName>
</protein>
<evidence type="ECO:0000256" key="3">
    <source>
        <dbReference type="ARBA" id="ARBA00023180"/>
    </source>
</evidence>
<accession>A0AAD7S4I3</accession>
<feature type="repeat" description="CSPG" evidence="4">
    <location>
        <begin position="347"/>
        <end position="435"/>
    </location>
</feature>
<keyword evidence="6" id="KW-0472">Membrane</keyword>
<evidence type="ECO:0000313" key="7">
    <source>
        <dbReference type="EMBL" id="KAJ8395845.1"/>
    </source>
</evidence>
<dbReference type="PANTHER" id="PTHR45739:SF12">
    <property type="entry name" value="CHONDROITIN SULFATE PROTEOGLYCAN 4-LIKE ISOFORM X2"/>
    <property type="match status" value="1"/>
</dbReference>
<evidence type="ECO:0008006" key="9">
    <source>
        <dbReference type="Google" id="ProtNLM"/>
    </source>
</evidence>
<keyword evidence="1" id="KW-0732">Signal</keyword>
<feature type="compositionally biased region" description="Basic residues" evidence="5">
    <location>
        <begin position="612"/>
        <end position="625"/>
    </location>
</feature>
<dbReference type="AlphaFoldDB" id="A0AAD7S4I3"/>